<dbReference type="AlphaFoldDB" id="A0A2R6NHX4"/>
<comment type="cofactor">
    <cofactor evidence="1 8">
        <name>Mg(2+)</name>
        <dbReference type="ChEBI" id="CHEBI:18420"/>
    </cofactor>
</comment>
<dbReference type="SUPFAM" id="SSF55154">
    <property type="entry name" value="CYTH-like phosphatases"/>
    <property type="match status" value="1"/>
</dbReference>
<evidence type="ECO:0000256" key="1">
    <source>
        <dbReference type="ARBA" id="ARBA00001946"/>
    </source>
</evidence>
<dbReference type="Proteomes" id="UP000186601">
    <property type="component" value="Unassembled WGS sequence"/>
</dbReference>
<comment type="function">
    <text evidence="8">First step of mRNA capping. Converts the 5'-triphosphate end of a nascent mRNA chain into a diphosphate end.</text>
</comment>
<dbReference type="InterPro" id="IPR033469">
    <property type="entry name" value="CYTH-like_dom_sf"/>
</dbReference>
<evidence type="ECO:0000259" key="9">
    <source>
        <dbReference type="Pfam" id="PF02940"/>
    </source>
</evidence>
<dbReference type="InterPro" id="IPR040343">
    <property type="entry name" value="Cet1/Ctl1"/>
</dbReference>
<evidence type="ECO:0000256" key="6">
    <source>
        <dbReference type="ARBA" id="ARBA00023242"/>
    </source>
</evidence>
<name>A0A2R6NHX4_9APHY</name>
<dbReference type="STRING" id="98765.A0A2R6NHX4"/>
<dbReference type="CDD" id="cd07470">
    <property type="entry name" value="CYTH-like_mRNA_RTPase"/>
    <property type="match status" value="1"/>
</dbReference>
<evidence type="ECO:0000256" key="8">
    <source>
        <dbReference type="RuleBase" id="RU367053"/>
    </source>
</evidence>
<keyword evidence="4 8" id="KW-0507">mRNA processing</keyword>
<dbReference type="GO" id="GO:0004651">
    <property type="term" value="F:polynucleotide 5'-phosphatase activity"/>
    <property type="evidence" value="ECO:0007669"/>
    <property type="project" value="UniProtKB-UniRule"/>
</dbReference>
<evidence type="ECO:0000313" key="11">
    <source>
        <dbReference type="Proteomes" id="UP000186601"/>
    </source>
</evidence>
<dbReference type="Pfam" id="PF02940">
    <property type="entry name" value="mRNA_triPase"/>
    <property type="match status" value="1"/>
</dbReference>
<protein>
    <recommendedName>
        <fullName evidence="8">mRNA-capping enzyme subunit beta</fullName>
        <ecNumber evidence="8">3.6.1.74</ecNumber>
    </recommendedName>
    <alternativeName>
        <fullName evidence="8">mRNA 5'-phosphatase</fullName>
    </alternativeName>
    <alternativeName>
        <fullName evidence="8">mRNA 5'-triphosphate monophosphatase</fullName>
    </alternativeName>
</protein>
<comment type="similarity">
    <text evidence="3 8">Belongs to the fungal TPase family.</text>
</comment>
<dbReference type="GO" id="GO:0140818">
    <property type="term" value="F:mRNA 5'-triphosphate monophosphatase activity"/>
    <property type="evidence" value="ECO:0007669"/>
    <property type="project" value="UniProtKB-EC"/>
</dbReference>
<comment type="subunit">
    <text evidence="8">Heterodimer. The mRNA-capping enzyme is composed of two separate chains alpha and beta, respectively a mRNA guanylyltransferase and an mRNA 5'-triphosphate monophosphatase.</text>
</comment>
<keyword evidence="8" id="KW-0506">mRNA capping</keyword>
<evidence type="ECO:0000256" key="3">
    <source>
        <dbReference type="ARBA" id="ARBA00006345"/>
    </source>
</evidence>
<dbReference type="OrthoDB" id="272147at2759"/>
<dbReference type="GO" id="GO:0031533">
    <property type="term" value="C:mRNA capping enzyme complex"/>
    <property type="evidence" value="ECO:0007669"/>
    <property type="project" value="UniProtKB-UniRule"/>
</dbReference>
<evidence type="ECO:0000256" key="2">
    <source>
        <dbReference type="ARBA" id="ARBA00004123"/>
    </source>
</evidence>
<dbReference type="PANTHER" id="PTHR28118:SF1">
    <property type="entry name" value="POLYNUCLEOTIDE 5'-TRIPHOSPHATASE CTL1-RELATED"/>
    <property type="match status" value="1"/>
</dbReference>
<feature type="domain" description="mRNA triphosphatase Cet1-like" evidence="9">
    <location>
        <begin position="6"/>
        <end position="158"/>
    </location>
</feature>
<accession>A0A2R6NHX4</accession>
<evidence type="ECO:0000256" key="7">
    <source>
        <dbReference type="ARBA" id="ARBA00047740"/>
    </source>
</evidence>
<dbReference type="EMBL" id="MLYV02001230">
    <property type="protein sequence ID" value="PSR71984.1"/>
    <property type="molecule type" value="Genomic_DNA"/>
</dbReference>
<keyword evidence="6 8" id="KW-0539">Nucleus</keyword>
<sequence length="207" mass="23566">MSPVKYFLKCHRTQMQHKHFNTLLNNLKMASSQPDHLSSPLGYAHKHLVDSFYASDNPRDKDKIRVTRDEKTGTVIACMRKVRLGNLDIYSPKRAADWRISVNLEIPVPPPIGSTTHTRKKDRMSYTHEEFVIDLTQVTSNAGPNTKPEILHELEVELARPEYVLSAATKRGDPNVSEAERSAFDHLIHAFVNNARILVRNSGEGWQ</sequence>
<organism evidence="10 11">
    <name type="scientific">Hermanssonia centrifuga</name>
    <dbReference type="NCBI Taxonomy" id="98765"/>
    <lineage>
        <taxon>Eukaryota</taxon>
        <taxon>Fungi</taxon>
        <taxon>Dikarya</taxon>
        <taxon>Basidiomycota</taxon>
        <taxon>Agaricomycotina</taxon>
        <taxon>Agaricomycetes</taxon>
        <taxon>Polyporales</taxon>
        <taxon>Meruliaceae</taxon>
        <taxon>Hermanssonia</taxon>
    </lineage>
</organism>
<evidence type="ECO:0000256" key="5">
    <source>
        <dbReference type="ARBA" id="ARBA00022801"/>
    </source>
</evidence>
<comment type="caution">
    <text evidence="10">The sequence shown here is derived from an EMBL/GenBank/DDBJ whole genome shotgun (WGS) entry which is preliminary data.</text>
</comment>
<reference evidence="10 11" key="1">
    <citation type="submission" date="2018-02" db="EMBL/GenBank/DDBJ databases">
        <title>Genome sequence of the basidiomycete white-rot fungus Phlebia centrifuga.</title>
        <authorList>
            <person name="Granchi Z."/>
            <person name="Peng M."/>
            <person name="de Vries R.P."/>
            <person name="Hilden K."/>
            <person name="Makela M.R."/>
            <person name="Grigoriev I."/>
            <person name="Riley R."/>
        </authorList>
    </citation>
    <scope>NUCLEOTIDE SEQUENCE [LARGE SCALE GENOMIC DNA]</scope>
    <source>
        <strain evidence="10 11">FBCC195</strain>
    </source>
</reference>
<dbReference type="EC" id="3.6.1.74" evidence="8"/>
<dbReference type="PANTHER" id="PTHR28118">
    <property type="entry name" value="POLYNUCLEOTIDE 5'-TRIPHOSPHATASE-RELATED"/>
    <property type="match status" value="1"/>
</dbReference>
<dbReference type="GO" id="GO:0006370">
    <property type="term" value="P:7-methylguanosine mRNA capping"/>
    <property type="evidence" value="ECO:0007669"/>
    <property type="project" value="UniProtKB-UniRule"/>
</dbReference>
<keyword evidence="11" id="KW-1185">Reference proteome</keyword>
<keyword evidence="5 8" id="KW-0378">Hydrolase</keyword>
<dbReference type="Gene3D" id="3.20.100.10">
    <property type="entry name" value="mRNA triphosphatase Cet1-like"/>
    <property type="match status" value="1"/>
</dbReference>
<dbReference type="InterPro" id="IPR037009">
    <property type="entry name" value="mRNA_triPase_Cet1_sf"/>
</dbReference>
<dbReference type="InterPro" id="IPR004206">
    <property type="entry name" value="mRNA_triPase_Cet1"/>
</dbReference>
<comment type="subcellular location">
    <subcellularLocation>
        <location evidence="2 8">Nucleus</location>
    </subcellularLocation>
</comment>
<evidence type="ECO:0000256" key="4">
    <source>
        <dbReference type="ARBA" id="ARBA00022664"/>
    </source>
</evidence>
<evidence type="ECO:0000313" key="10">
    <source>
        <dbReference type="EMBL" id="PSR71984.1"/>
    </source>
</evidence>
<gene>
    <name evidence="10" type="ORF">PHLCEN_2v12194</name>
</gene>
<comment type="catalytic activity">
    <reaction evidence="7">
        <text>a 5'-end triphospho-ribonucleoside in mRNA + H2O = a 5'-end diphospho-ribonucleoside in mRNA + phosphate + H(+)</text>
        <dbReference type="Rhea" id="RHEA:67004"/>
        <dbReference type="Rhea" id="RHEA-COMP:17164"/>
        <dbReference type="Rhea" id="RHEA-COMP:17165"/>
        <dbReference type="ChEBI" id="CHEBI:15377"/>
        <dbReference type="ChEBI" id="CHEBI:15378"/>
        <dbReference type="ChEBI" id="CHEBI:43474"/>
        <dbReference type="ChEBI" id="CHEBI:167616"/>
        <dbReference type="ChEBI" id="CHEBI:167618"/>
        <dbReference type="EC" id="3.6.1.74"/>
    </reaction>
    <physiologicalReaction direction="left-to-right" evidence="7">
        <dbReference type="Rhea" id="RHEA:67005"/>
    </physiologicalReaction>
</comment>
<proteinExistence type="inferred from homology"/>